<feature type="domain" description="NAD-dependent epimerase/dehydratase" evidence="2">
    <location>
        <begin position="7"/>
        <end position="76"/>
    </location>
</feature>
<dbReference type="Pfam" id="PF01370">
    <property type="entry name" value="Epimerase"/>
    <property type="match status" value="1"/>
</dbReference>
<dbReference type="InterPro" id="IPR001509">
    <property type="entry name" value="Epimerase_deHydtase"/>
</dbReference>
<dbReference type="STRING" id="13370.A0A448YM26"/>
<organism evidence="3 4">
    <name type="scientific">Brettanomyces naardenensis</name>
    <name type="common">Yeast</name>
    <dbReference type="NCBI Taxonomy" id="13370"/>
    <lineage>
        <taxon>Eukaryota</taxon>
        <taxon>Fungi</taxon>
        <taxon>Dikarya</taxon>
        <taxon>Ascomycota</taxon>
        <taxon>Saccharomycotina</taxon>
        <taxon>Pichiomycetes</taxon>
        <taxon>Pichiales</taxon>
        <taxon>Pichiaceae</taxon>
        <taxon>Brettanomyces</taxon>
    </lineage>
</organism>
<accession>A0A448YM26</accession>
<sequence length="343" mass="37979">MSKLSKIVVFGGNGFLGRRICENAIQRGFQVTSVSQSGKKPENVTDSDKEWVQKVNWTKGDVFRPETYTDKIKDAVGVVHSIGILLENQNYKKVVGSTDDAFGILQSLFTQPSGNPMKKVPKQERRRAESKENVKEQGKEEGASDKSKKAAKAAPAPTKDSVDEDAVEEDENPVIDVTYERMNKESALVLADALISCNKNKPAFVYVSADRGFPGFPSEYIETKRQAEYELYQLQPEIRPILMRPGFMYDENAAKDGGVRSILKKGLDIANAVNDKVLMNALDGIVRPPISTQNVARWVVDKIEDGDFRGPVLMDEMLNVRRGEKGADEKGADEKGSDEKGSE</sequence>
<dbReference type="InterPro" id="IPR036291">
    <property type="entry name" value="NAD(P)-bd_dom_sf"/>
</dbReference>
<dbReference type="SUPFAM" id="SSF51735">
    <property type="entry name" value="NAD(P)-binding Rossmann-fold domains"/>
    <property type="match status" value="1"/>
</dbReference>
<feature type="region of interest" description="Disordered" evidence="1">
    <location>
        <begin position="113"/>
        <end position="169"/>
    </location>
</feature>
<feature type="compositionally biased region" description="Basic and acidic residues" evidence="1">
    <location>
        <begin position="121"/>
        <end position="148"/>
    </location>
</feature>
<dbReference type="AlphaFoldDB" id="A0A448YM26"/>
<evidence type="ECO:0000256" key="1">
    <source>
        <dbReference type="SAM" id="MobiDB-lite"/>
    </source>
</evidence>
<dbReference type="GO" id="GO:0044877">
    <property type="term" value="F:protein-containing complex binding"/>
    <property type="evidence" value="ECO:0007669"/>
    <property type="project" value="TreeGrafter"/>
</dbReference>
<dbReference type="GO" id="GO:0005739">
    <property type="term" value="C:mitochondrion"/>
    <property type="evidence" value="ECO:0007669"/>
    <property type="project" value="TreeGrafter"/>
</dbReference>
<evidence type="ECO:0000313" key="4">
    <source>
        <dbReference type="Proteomes" id="UP000290900"/>
    </source>
</evidence>
<dbReference type="InParanoid" id="A0A448YM26"/>
<evidence type="ECO:0000313" key="3">
    <source>
        <dbReference type="EMBL" id="VEU21918.1"/>
    </source>
</evidence>
<dbReference type="OrthoDB" id="276721at2759"/>
<dbReference type="PANTHER" id="PTHR12126:SF16">
    <property type="entry name" value="MIOREX COMPLEX COMPONENT 2"/>
    <property type="match status" value="1"/>
</dbReference>
<proteinExistence type="predicted"/>
<dbReference type="PANTHER" id="PTHR12126">
    <property type="entry name" value="NADH-UBIQUINONE OXIDOREDUCTASE 39 KDA SUBUNIT-RELATED"/>
    <property type="match status" value="1"/>
</dbReference>
<dbReference type="EMBL" id="CAACVR010000014">
    <property type="protein sequence ID" value="VEU21918.1"/>
    <property type="molecule type" value="Genomic_DNA"/>
</dbReference>
<gene>
    <name evidence="3" type="ORF">BRENAR_LOCUS2650</name>
</gene>
<evidence type="ECO:0000259" key="2">
    <source>
        <dbReference type="Pfam" id="PF01370"/>
    </source>
</evidence>
<name>A0A448YM26_BRENA</name>
<feature type="region of interest" description="Disordered" evidence="1">
    <location>
        <begin position="320"/>
        <end position="343"/>
    </location>
</feature>
<reference evidence="3 4" key="1">
    <citation type="submission" date="2018-12" db="EMBL/GenBank/DDBJ databases">
        <authorList>
            <person name="Tiukova I."/>
            <person name="Dainat J."/>
        </authorList>
    </citation>
    <scope>NUCLEOTIDE SEQUENCE [LARGE SCALE GENOMIC DNA]</scope>
</reference>
<dbReference type="Gene3D" id="3.40.50.720">
    <property type="entry name" value="NAD(P)-binding Rossmann-like Domain"/>
    <property type="match status" value="2"/>
</dbReference>
<protein>
    <submittedName>
        <fullName evidence="3">DEKNAAC102939</fullName>
    </submittedName>
</protein>
<dbReference type="InterPro" id="IPR051207">
    <property type="entry name" value="ComplexI_NDUFA9_subunit"/>
</dbReference>
<keyword evidence="4" id="KW-1185">Reference proteome</keyword>
<dbReference type="Proteomes" id="UP000290900">
    <property type="component" value="Unassembled WGS sequence"/>
</dbReference>
<dbReference type="FunCoup" id="A0A448YM26">
    <property type="interactions" value="106"/>
</dbReference>